<sequence length="115" mass="12942">MASSELDRLARIGNEGFALIDEGYGRGSRGDRSEINRLQRNRLARIGNEGFALIDEAYGRTSSKLQNNYQSQYQQPLVYRGPQISTVRMSVVTSNCEIAQHYYTGMAVREHGNPN</sequence>
<dbReference type="Gramene" id="Manes.15G010500.1.v8.1">
    <property type="protein sequence ID" value="Manes.15G010500.1.v8.1.CDS.1"/>
    <property type="gene ID" value="Manes.15G010500.v8.1"/>
</dbReference>
<protein>
    <submittedName>
        <fullName evidence="1">Uncharacterized protein</fullName>
    </submittedName>
</protein>
<gene>
    <name evidence="1" type="ORF">MANES_15G010500v8</name>
</gene>
<dbReference type="EMBL" id="CM004401">
    <property type="protein sequence ID" value="OAY27724.1"/>
    <property type="molecule type" value="Genomic_DNA"/>
</dbReference>
<comment type="caution">
    <text evidence="1">The sequence shown here is derived from an EMBL/GenBank/DDBJ whole genome shotgun (WGS) entry which is preliminary data.</text>
</comment>
<dbReference type="PANTHER" id="PTHR33484">
    <property type="entry name" value="BNAC07G33360D PROTEIN"/>
    <property type="match status" value="1"/>
</dbReference>
<organism evidence="1 2">
    <name type="scientific">Manihot esculenta</name>
    <name type="common">Cassava</name>
    <name type="synonym">Jatropha manihot</name>
    <dbReference type="NCBI Taxonomy" id="3983"/>
    <lineage>
        <taxon>Eukaryota</taxon>
        <taxon>Viridiplantae</taxon>
        <taxon>Streptophyta</taxon>
        <taxon>Embryophyta</taxon>
        <taxon>Tracheophyta</taxon>
        <taxon>Spermatophyta</taxon>
        <taxon>Magnoliopsida</taxon>
        <taxon>eudicotyledons</taxon>
        <taxon>Gunneridae</taxon>
        <taxon>Pentapetalae</taxon>
        <taxon>rosids</taxon>
        <taxon>fabids</taxon>
        <taxon>Malpighiales</taxon>
        <taxon>Euphorbiaceae</taxon>
        <taxon>Crotonoideae</taxon>
        <taxon>Manihoteae</taxon>
        <taxon>Manihot</taxon>
    </lineage>
</organism>
<keyword evidence="2" id="KW-1185">Reference proteome</keyword>
<dbReference type="AlphaFoldDB" id="A0A2C9UCX3"/>
<evidence type="ECO:0000313" key="2">
    <source>
        <dbReference type="Proteomes" id="UP000091857"/>
    </source>
</evidence>
<dbReference type="PANTHER" id="PTHR33484:SF12">
    <property type="entry name" value="AP2_ERF DOMAIN-CONTAINING PROTEIN"/>
    <property type="match status" value="1"/>
</dbReference>
<accession>A0A2C9UCX3</accession>
<name>A0A2C9UCX3_MANES</name>
<reference evidence="2" key="1">
    <citation type="journal article" date="2016" name="Nat. Biotechnol.">
        <title>Sequencing wild and cultivated cassava and related species reveals extensive interspecific hybridization and genetic diversity.</title>
        <authorList>
            <person name="Bredeson J.V."/>
            <person name="Lyons J.B."/>
            <person name="Prochnik S.E."/>
            <person name="Wu G.A."/>
            <person name="Ha C.M."/>
            <person name="Edsinger-Gonzales E."/>
            <person name="Grimwood J."/>
            <person name="Schmutz J."/>
            <person name="Rabbi I.Y."/>
            <person name="Egesi C."/>
            <person name="Nauluvula P."/>
            <person name="Lebot V."/>
            <person name="Ndunguru J."/>
            <person name="Mkamilo G."/>
            <person name="Bart R.S."/>
            <person name="Setter T.L."/>
            <person name="Gleadow R.M."/>
            <person name="Kulakow P."/>
            <person name="Ferguson M.E."/>
            <person name="Rounsley S."/>
            <person name="Rokhsar D.S."/>
        </authorList>
    </citation>
    <scope>NUCLEOTIDE SEQUENCE [LARGE SCALE GENOMIC DNA]</scope>
    <source>
        <strain evidence="2">cv. AM560-2</strain>
    </source>
</reference>
<evidence type="ECO:0000313" key="1">
    <source>
        <dbReference type="EMBL" id="OAY27724.1"/>
    </source>
</evidence>
<dbReference type="Proteomes" id="UP000091857">
    <property type="component" value="Chromosome 15"/>
</dbReference>
<proteinExistence type="predicted"/>